<evidence type="ECO:0000313" key="1">
    <source>
        <dbReference type="EMBL" id="OCH91172.1"/>
    </source>
</evidence>
<sequence length="338" mass="37628">MRRHAIGLMGQAFECAHAVLVIDAGIRSCSIKAPVKEQLLCIMTSMWMHRMWTFQEAVLAPDLFFEFSDGLMPARTLLAAASDETDTTIMALKSQLAPLLFRSCMRPAKHAARWEFGWSLGFVSQSLKRRTTSKLEDETLAIARLLDVDSYELVNLPPQDRMSSLLLKLRNIPTDIVFTHAPRLDRPRFRWAPKTFMGHGTALSLNYDAICTPDGLLAEYICVLFPATRFPSSEMLWFLDGLPDGMRAGIRNSGVTQQGITEVTCNAILLKSTDQRLSNDGIAILIDAVDNCGRGGCRMVGTHVMEVAFMPLLGKISQVGNHRIIDALLMAQLPFRLT</sequence>
<gene>
    <name evidence="1" type="ORF">OBBRIDRAFT_546417</name>
</gene>
<organism evidence="1 2">
    <name type="scientific">Obba rivulosa</name>
    <dbReference type="NCBI Taxonomy" id="1052685"/>
    <lineage>
        <taxon>Eukaryota</taxon>
        <taxon>Fungi</taxon>
        <taxon>Dikarya</taxon>
        <taxon>Basidiomycota</taxon>
        <taxon>Agaricomycotina</taxon>
        <taxon>Agaricomycetes</taxon>
        <taxon>Polyporales</taxon>
        <taxon>Gelatoporiaceae</taxon>
        <taxon>Obba</taxon>
    </lineage>
</organism>
<accession>A0A8E2AZW9</accession>
<reference evidence="1 2" key="1">
    <citation type="submission" date="2016-07" db="EMBL/GenBank/DDBJ databases">
        <title>Draft genome of the white-rot fungus Obba rivulosa 3A-2.</title>
        <authorList>
            <consortium name="DOE Joint Genome Institute"/>
            <person name="Miettinen O."/>
            <person name="Riley R."/>
            <person name="Acob R."/>
            <person name="Barry K."/>
            <person name="Cullen D."/>
            <person name="De Vries R."/>
            <person name="Hainaut M."/>
            <person name="Hatakka A."/>
            <person name="Henrissat B."/>
            <person name="Hilden K."/>
            <person name="Kuo R."/>
            <person name="Labutti K."/>
            <person name="Lipzen A."/>
            <person name="Makela M.R."/>
            <person name="Sandor L."/>
            <person name="Spatafora J.W."/>
            <person name="Grigoriev I.V."/>
            <person name="Hibbett D.S."/>
        </authorList>
    </citation>
    <scope>NUCLEOTIDE SEQUENCE [LARGE SCALE GENOMIC DNA]</scope>
    <source>
        <strain evidence="1 2">3A-2</strain>
    </source>
</reference>
<name>A0A8E2AZW9_9APHY</name>
<dbReference type="EMBL" id="KV722390">
    <property type="protein sequence ID" value="OCH91172.1"/>
    <property type="molecule type" value="Genomic_DNA"/>
</dbReference>
<protein>
    <recommendedName>
        <fullName evidence="3">Heterokaryon incompatibility domain-containing protein</fullName>
    </recommendedName>
</protein>
<keyword evidence="2" id="KW-1185">Reference proteome</keyword>
<proteinExistence type="predicted"/>
<dbReference type="PANTHER" id="PTHR39596:SF2">
    <property type="entry name" value="HET DOMAIN PROTEIN (AFU_ORTHOLOGUE AFUA_1G17550)-RELATED"/>
    <property type="match status" value="1"/>
</dbReference>
<dbReference type="PANTHER" id="PTHR39596">
    <property type="match status" value="1"/>
</dbReference>
<dbReference type="Proteomes" id="UP000250043">
    <property type="component" value="Unassembled WGS sequence"/>
</dbReference>
<dbReference type="AlphaFoldDB" id="A0A8E2AZW9"/>
<evidence type="ECO:0008006" key="3">
    <source>
        <dbReference type="Google" id="ProtNLM"/>
    </source>
</evidence>
<dbReference type="OrthoDB" id="2426273at2759"/>
<evidence type="ECO:0000313" key="2">
    <source>
        <dbReference type="Proteomes" id="UP000250043"/>
    </source>
</evidence>